<organism evidence="1 2">
    <name type="scientific">Natrinema soli</name>
    <dbReference type="NCBI Taxonomy" id="1930624"/>
    <lineage>
        <taxon>Archaea</taxon>
        <taxon>Methanobacteriati</taxon>
        <taxon>Methanobacteriota</taxon>
        <taxon>Stenosarchaea group</taxon>
        <taxon>Halobacteria</taxon>
        <taxon>Halobacteriales</taxon>
        <taxon>Natrialbaceae</taxon>
        <taxon>Natrinema</taxon>
    </lineage>
</organism>
<dbReference type="EMBL" id="JBHSWV010000210">
    <property type="protein sequence ID" value="MFC6766003.1"/>
    <property type="molecule type" value="Genomic_DNA"/>
</dbReference>
<accession>A0ABD5SLQ0</accession>
<name>A0ABD5SLQ0_9EURY</name>
<comment type="caution">
    <text evidence="1">The sequence shown here is derived from an EMBL/GenBank/DDBJ whole genome shotgun (WGS) entry which is preliminary data.</text>
</comment>
<keyword evidence="2" id="KW-1185">Reference proteome</keyword>
<dbReference type="Pfam" id="PF03237">
    <property type="entry name" value="Terminase_6N"/>
    <property type="match status" value="1"/>
</dbReference>
<evidence type="ECO:0000313" key="2">
    <source>
        <dbReference type="Proteomes" id="UP001596383"/>
    </source>
</evidence>
<dbReference type="AlphaFoldDB" id="A0ABD5SLQ0"/>
<dbReference type="Gene3D" id="3.40.50.300">
    <property type="entry name" value="P-loop containing nucleotide triphosphate hydrolases"/>
    <property type="match status" value="1"/>
</dbReference>
<proteinExistence type="predicted"/>
<dbReference type="Proteomes" id="UP001596383">
    <property type="component" value="Unassembled WGS sequence"/>
</dbReference>
<protein>
    <submittedName>
        <fullName evidence="1">Terminase large subunit domain-containing protein</fullName>
    </submittedName>
</protein>
<evidence type="ECO:0000313" key="1">
    <source>
        <dbReference type="EMBL" id="MFC6766003.1"/>
    </source>
</evidence>
<dbReference type="InterPro" id="IPR027417">
    <property type="entry name" value="P-loop_NTPase"/>
</dbReference>
<dbReference type="Gene3D" id="3.30.420.280">
    <property type="match status" value="1"/>
</dbReference>
<dbReference type="RefSeq" id="WP_273738992.1">
    <property type="nucleotide sequence ID" value="NZ_JAQIVI010000210.1"/>
</dbReference>
<sequence length="440" mass="50140">MSTTTARETVSYQWTDYQAHVRDLLEESDNDVVVLRIGYGGGKSRCGAQWVHRGGMKDTEGIGESLVMAQDYEKGKSTTYSVFFKTLPGEDTNPFKDGDPENSPIVDDYNANDKRVVYVTGHTVWLGGADKWSRFAGGEFARIWCDEVAHYPPKTDLYDLHRMLTTRQRTDVGPNTTLWTSTGNGFNQYYDITERQIQPDGDGGEELLPWRDRLEVVVASTEHNTLLPKDGLEKIKRQFKGTAREEQGLHGGFAAAEGLVYDQFSRNLHVRPRDDIEIRDDWRMYGYDYGWKDPRVLIEYGKTHADQYVAWDAYHVSGKPVDHAIEWLRDNDKPVGPIYCDHDPEHIDKFRQAGYPAEAATKDIDEGIDEVQAVLEMDDEGRPGLLIVDGLTELIQEFQSYKEDDVGTSRAEDHCLDVTRYSVMGDRYVEDDSYDLTGTW</sequence>
<reference evidence="1 2" key="1">
    <citation type="journal article" date="2019" name="Int. J. Syst. Evol. Microbiol.">
        <title>The Global Catalogue of Microorganisms (GCM) 10K type strain sequencing project: providing services to taxonomists for standard genome sequencing and annotation.</title>
        <authorList>
            <consortium name="The Broad Institute Genomics Platform"/>
            <consortium name="The Broad Institute Genome Sequencing Center for Infectious Disease"/>
            <person name="Wu L."/>
            <person name="Ma J."/>
        </authorList>
    </citation>
    <scope>NUCLEOTIDE SEQUENCE [LARGE SCALE GENOMIC DNA]</scope>
    <source>
        <strain evidence="1 2">LMG 29247</strain>
    </source>
</reference>
<gene>
    <name evidence="1" type="ORF">ACFQE6_13700</name>
</gene>